<evidence type="ECO:0000313" key="7">
    <source>
        <dbReference type="Proteomes" id="UP000198672"/>
    </source>
</evidence>
<dbReference type="InterPro" id="IPR009003">
    <property type="entry name" value="Peptidase_S1_PA"/>
</dbReference>
<dbReference type="RefSeq" id="WP_091331337.1">
    <property type="nucleotide sequence ID" value="NZ_FNOW01000001.1"/>
</dbReference>
<evidence type="ECO:0000256" key="4">
    <source>
        <dbReference type="ARBA" id="ARBA00023157"/>
    </source>
</evidence>
<dbReference type="GO" id="GO:0004252">
    <property type="term" value="F:serine-type endopeptidase activity"/>
    <property type="evidence" value="ECO:0007669"/>
    <property type="project" value="InterPro"/>
</dbReference>
<evidence type="ECO:0000256" key="3">
    <source>
        <dbReference type="ARBA" id="ARBA00022837"/>
    </source>
</evidence>
<evidence type="ECO:0000259" key="5">
    <source>
        <dbReference type="PROSITE" id="PS50240"/>
    </source>
</evidence>
<reference evidence="7" key="1">
    <citation type="submission" date="2016-10" db="EMBL/GenBank/DDBJ databases">
        <authorList>
            <person name="Varghese N."/>
            <person name="Submissions S."/>
        </authorList>
    </citation>
    <scope>NUCLEOTIDE SEQUENCE [LARGE SCALE GENOMIC DNA]</scope>
    <source>
        <strain evidence="7">DSM 173</strain>
    </source>
</reference>
<dbReference type="PANTHER" id="PTHR24276:SF98">
    <property type="entry name" value="FI18310P1-RELATED"/>
    <property type="match status" value="1"/>
</dbReference>
<dbReference type="InterPro" id="IPR050430">
    <property type="entry name" value="Peptidase_S1"/>
</dbReference>
<keyword evidence="7" id="KW-1185">Reference proteome</keyword>
<dbReference type="GO" id="GO:0016020">
    <property type="term" value="C:membrane"/>
    <property type="evidence" value="ECO:0007669"/>
    <property type="project" value="InterPro"/>
</dbReference>
<dbReference type="InterPro" id="IPR001254">
    <property type="entry name" value="Trypsin_dom"/>
</dbReference>
<dbReference type="STRING" id="61595.SAMN05421644_10126"/>
<dbReference type="Gene3D" id="2.60.40.2030">
    <property type="match status" value="1"/>
</dbReference>
<dbReference type="GO" id="GO:0006508">
    <property type="term" value="P:proteolysis"/>
    <property type="evidence" value="ECO:0007669"/>
    <property type="project" value="InterPro"/>
</dbReference>
<dbReference type="SMART" id="SM00020">
    <property type="entry name" value="Tryp_SPc"/>
    <property type="match status" value="1"/>
</dbReference>
<dbReference type="Pfam" id="PF00089">
    <property type="entry name" value="Trypsin"/>
    <property type="match status" value="1"/>
</dbReference>
<keyword evidence="3" id="KW-0106">Calcium</keyword>
<proteinExistence type="predicted"/>
<name>A0A1H3ALZ7_ALLWA</name>
<dbReference type="InterPro" id="IPR043504">
    <property type="entry name" value="Peptidase_S1_PA_chymotrypsin"/>
</dbReference>
<dbReference type="Pfam" id="PF03160">
    <property type="entry name" value="Calx-beta"/>
    <property type="match status" value="1"/>
</dbReference>
<dbReference type="PANTHER" id="PTHR24276">
    <property type="entry name" value="POLYSERASE-RELATED"/>
    <property type="match status" value="1"/>
</dbReference>
<dbReference type="SUPFAM" id="SSF50494">
    <property type="entry name" value="Trypsin-like serine proteases"/>
    <property type="match status" value="1"/>
</dbReference>
<dbReference type="EMBL" id="FNOW01000001">
    <property type="protein sequence ID" value="SDX30408.1"/>
    <property type="molecule type" value="Genomic_DNA"/>
</dbReference>
<dbReference type="Proteomes" id="UP000198672">
    <property type="component" value="Unassembled WGS sequence"/>
</dbReference>
<sequence length="399" mass="42742">MLTTQHYSDSRYQTTPGTGYDGVVRVQVGSYYGSGSLLFDGRAVLTAAHLFSHGHTNTSVTFETTAGSQTVTATQVVIHPKHNRIDISNDLALVWLSETAPVAANRYNLYRDTNELDQTMTMVGYGMTGSGTIGTDAYSSEPPRLRAYNQFDADGAVLKQALGTSMTWSPPAGTQLIADFDDGSAAHDALGDILNAWDTGLGDYEGLIGVGDSGGPALIAGQVAGVASYTARLTSETGSADIDAIANNSFGEVGAWTRVSAYQQWIDQQLRAQYPDAPTTPAEVERSITEGHTGTEYVYFLLQFTGIRTNPEQILSVDYVTRDGTAVAYSDYLPVSGQLNLYPGENQAVIPVEIIGDTVPELDEVFYLDVFNPVGGHFGNGVVQLTAMRTILNDDGVFI</sequence>
<evidence type="ECO:0000256" key="1">
    <source>
        <dbReference type="ARBA" id="ARBA00022729"/>
    </source>
</evidence>
<feature type="domain" description="Peptidase S1" evidence="5">
    <location>
        <begin position="1"/>
        <end position="271"/>
    </location>
</feature>
<dbReference type="GO" id="GO:0007154">
    <property type="term" value="P:cell communication"/>
    <property type="evidence" value="ECO:0007669"/>
    <property type="project" value="InterPro"/>
</dbReference>
<dbReference type="InterPro" id="IPR003644">
    <property type="entry name" value="Calx_beta"/>
</dbReference>
<protein>
    <submittedName>
        <fullName evidence="6">Trypsin</fullName>
    </submittedName>
</protein>
<evidence type="ECO:0000256" key="2">
    <source>
        <dbReference type="ARBA" id="ARBA00022737"/>
    </source>
</evidence>
<dbReference type="OrthoDB" id="7486720at2"/>
<evidence type="ECO:0000313" key="6">
    <source>
        <dbReference type="EMBL" id="SDX30408.1"/>
    </source>
</evidence>
<accession>A0A1H3ALZ7</accession>
<keyword evidence="2" id="KW-0677">Repeat</keyword>
<dbReference type="PROSITE" id="PS50240">
    <property type="entry name" value="TRYPSIN_DOM"/>
    <property type="match status" value="1"/>
</dbReference>
<dbReference type="AlphaFoldDB" id="A0A1H3ALZ7"/>
<dbReference type="SMART" id="SM00237">
    <property type="entry name" value="Calx_beta"/>
    <property type="match status" value="1"/>
</dbReference>
<dbReference type="SUPFAM" id="SSF141072">
    <property type="entry name" value="CalX-like"/>
    <property type="match status" value="1"/>
</dbReference>
<dbReference type="InterPro" id="IPR038081">
    <property type="entry name" value="CalX-like_sf"/>
</dbReference>
<dbReference type="Gene3D" id="2.40.10.10">
    <property type="entry name" value="Trypsin-like serine proteases"/>
    <property type="match status" value="1"/>
</dbReference>
<keyword evidence="1" id="KW-0732">Signal</keyword>
<keyword evidence="4" id="KW-1015">Disulfide bond</keyword>
<organism evidence="6 7">
    <name type="scientific">Allochromatium warmingii</name>
    <name type="common">Chromatium warmingii</name>
    <dbReference type="NCBI Taxonomy" id="61595"/>
    <lineage>
        <taxon>Bacteria</taxon>
        <taxon>Pseudomonadati</taxon>
        <taxon>Pseudomonadota</taxon>
        <taxon>Gammaproteobacteria</taxon>
        <taxon>Chromatiales</taxon>
        <taxon>Chromatiaceae</taxon>
        <taxon>Allochromatium</taxon>
    </lineage>
</organism>
<gene>
    <name evidence="6" type="ORF">SAMN05421644_10126</name>
</gene>